<evidence type="ECO:0000313" key="8">
    <source>
        <dbReference type="Proteomes" id="UP000183039"/>
    </source>
</evidence>
<dbReference type="GO" id="GO:0003735">
    <property type="term" value="F:structural constituent of ribosome"/>
    <property type="evidence" value="ECO:0007669"/>
    <property type="project" value="InterPro"/>
</dbReference>
<keyword evidence="2 5" id="KW-0689">Ribosomal protein</keyword>
<gene>
    <name evidence="5" type="primary">rpmF</name>
    <name evidence="7" type="ORF">RV15_GL001413</name>
</gene>
<reference evidence="7 8" key="1">
    <citation type="submission" date="2014-12" db="EMBL/GenBank/DDBJ databases">
        <title>Draft genome sequences of 29 type strains of Enterococci.</title>
        <authorList>
            <person name="Zhong Z."/>
            <person name="Sun Z."/>
            <person name="Liu W."/>
            <person name="Zhang W."/>
            <person name="Zhang H."/>
        </authorList>
    </citation>
    <scope>NUCLEOTIDE SEQUENCE [LARGE SCALE GENOMIC DNA]</scope>
    <source>
        <strain evidence="7 8">DSM 22801</strain>
    </source>
</reference>
<dbReference type="InterPro" id="IPR044957">
    <property type="entry name" value="Ribosomal_bL32_bact"/>
</dbReference>
<dbReference type="Proteomes" id="UP000183039">
    <property type="component" value="Unassembled WGS sequence"/>
</dbReference>
<organism evidence="7 8">
    <name type="scientific">Enterococcus silesiacus</name>
    <dbReference type="NCBI Taxonomy" id="332949"/>
    <lineage>
        <taxon>Bacteria</taxon>
        <taxon>Bacillati</taxon>
        <taxon>Bacillota</taxon>
        <taxon>Bacilli</taxon>
        <taxon>Lactobacillales</taxon>
        <taxon>Enterococcaceae</taxon>
        <taxon>Enterococcus</taxon>
    </lineage>
</organism>
<dbReference type="PANTHER" id="PTHR35534">
    <property type="entry name" value="50S RIBOSOMAL PROTEIN L32"/>
    <property type="match status" value="1"/>
</dbReference>
<name>A0AA91GDR1_9ENTE</name>
<dbReference type="GO" id="GO:0015934">
    <property type="term" value="C:large ribosomal subunit"/>
    <property type="evidence" value="ECO:0007669"/>
    <property type="project" value="InterPro"/>
</dbReference>
<dbReference type="InterPro" id="IPR011332">
    <property type="entry name" value="Ribosomal_zn-bd"/>
</dbReference>
<comment type="similarity">
    <text evidence="1 5">Belongs to the bacterial ribosomal protein bL32 family.</text>
</comment>
<dbReference type="InterPro" id="IPR002677">
    <property type="entry name" value="Ribosomal_bL32"/>
</dbReference>
<feature type="compositionally biased region" description="Gly residues" evidence="6">
    <location>
        <begin position="1"/>
        <end position="10"/>
    </location>
</feature>
<evidence type="ECO:0000256" key="6">
    <source>
        <dbReference type="SAM" id="MobiDB-lite"/>
    </source>
</evidence>
<feature type="region of interest" description="Disordered" evidence="6">
    <location>
        <begin position="1"/>
        <end position="28"/>
    </location>
</feature>
<accession>A0AA91GDR1</accession>
<dbReference type="HAMAP" id="MF_00340">
    <property type="entry name" value="Ribosomal_bL32"/>
    <property type="match status" value="1"/>
</dbReference>
<evidence type="ECO:0000256" key="2">
    <source>
        <dbReference type="ARBA" id="ARBA00022980"/>
    </source>
</evidence>
<dbReference type="EMBL" id="JXLC01000002">
    <property type="protein sequence ID" value="OJG93381.1"/>
    <property type="molecule type" value="Genomic_DNA"/>
</dbReference>
<dbReference type="NCBIfam" id="TIGR01031">
    <property type="entry name" value="rpmF_bact"/>
    <property type="match status" value="1"/>
</dbReference>
<dbReference type="GO" id="GO:0006412">
    <property type="term" value="P:translation"/>
    <property type="evidence" value="ECO:0007669"/>
    <property type="project" value="UniProtKB-UniRule"/>
</dbReference>
<evidence type="ECO:0000256" key="4">
    <source>
        <dbReference type="ARBA" id="ARBA00035178"/>
    </source>
</evidence>
<evidence type="ECO:0000256" key="3">
    <source>
        <dbReference type="ARBA" id="ARBA00023274"/>
    </source>
</evidence>
<dbReference type="Pfam" id="PF01783">
    <property type="entry name" value="Ribosomal_L32p"/>
    <property type="match status" value="1"/>
</dbReference>
<dbReference type="AlphaFoldDB" id="A0AA91GDR1"/>
<evidence type="ECO:0000313" key="7">
    <source>
        <dbReference type="EMBL" id="OJG93381.1"/>
    </source>
</evidence>
<dbReference type="PANTHER" id="PTHR35534:SF2">
    <property type="entry name" value="LARGE RIBOSOMAL SUBUNIT PROTEIN BL32"/>
    <property type="match status" value="1"/>
</dbReference>
<evidence type="ECO:0000256" key="1">
    <source>
        <dbReference type="ARBA" id="ARBA00008560"/>
    </source>
</evidence>
<feature type="compositionally biased region" description="Basic residues" evidence="6">
    <location>
        <begin position="18"/>
        <end position="28"/>
    </location>
</feature>
<comment type="caution">
    <text evidence="7">The sequence shown here is derived from an EMBL/GenBank/DDBJ whole genome shotgun (WGS) entry which is preliminary data.</text>
</comment>
<keyword evidence="3 5" id="KW-0687">Ribonucleoprotein</keyword>
<dbReference type="SUPFAM" id="SSF57829">
    <property type="entry name" value="Zn-binding ribosomal proteins"/>
    <property type="match status" value="1"/>
</dbReference>
<sequence>MHTSLQGGGTPMAVPARRTSKAKKGKRRTHYKLTIKGLNACSNCGEMRKSHHVCPACGHYDGKDVISKEA</sequence>
<evidence type="ECO:0000256" key="5">
    <source>
        <dbReference type="HAMAP-Rule" id="MF_00340"/>
    </source>
</evidence>
<proteinExistence type="inferred from homology"/>
<protein>
    <recommendedName>
        <fullName evidence="4 5">Large ribosomal subunit protein bL32</fullName>
    </recommendedName>
</protein>